<dbReference type="Gene3D" id="3.40.50.2300">
    <property type="match status" value="1"/>
</dbReference>
<proteinExistence type="predicted"/>
<dbReference type="SMART" id="SM00387">
    <property type="entry name" value="HATPase_c"/>
    <property type="match status" value="1"/>
</dbReference>
<feature type="domain" description="Response regulatory" evidence="8">
    <location>
        <begin position="630"/>
        <end position="747"/>
    </location>
</feature>
<accession>A0ABS5G3K0</accession>
<dbReference type="EC" id="2.7.13.3" evidence="2"/>
<feature type="transmembrane region" description="Helical" evidence="6">
    <location>
        <begin position="56"/>
        <end position="79"/>
    </location>
</feature>
<dbReference type="InterPro" id="IPR003661">
    <property type="entry name" value="HisK_dim/P_dom"/>
</dbReference>
<dbReference type="InterPro" id="IPR000700">
    <property type="entry name" value="PAS-assoc_C"/>
</dbReference>
<evidence type="ECO:0000256" key="2">
    <source>
        <dbReference type="ARBA" id="ARBA00012438"/>
    </source>
</evidence>
<dbReference type="CDD" id="cd16922">
    <property type="entry name" value="HATPase_EvgS-ArcB-TorS-like"/>
    <property type="match status" value="1"/>
</dbReference>
<feature type="modified residue" description="4-aspartylphosphate" evidence="5">
    <location>
        <position position="679"/>
    </location>
</feature>
<keyword evidence="6" id="KW-0812">Transmembrane</keyword>
<dbReference type="PANTHER" id="PTHR45339:SF1">
    <property type="entry name" value="HYBRID SIGNAL TRANSDUCTION HISTIDINE KINASE J"/>
    <property type="match status" value="1"/>
</dbReference>
<feature type="domain" description="Histidine kinase" evidence="7">
    <location>
        <begin position="379"/>
        <end position="600"/>
    </location>
</feature>
<dbReference type="CDD" id="cd00082">
    <property type="entry name" value="HisKA"/>
    <property type="match status" value="1"/>
</dbReference>
<feature type="transmembrane region" description="Helical" evidence="6">
    <location>
        <begin position="85"/>
        <end position="106"/>
    </location>
</feature>
<evidence type="ECO:0000256" key="4">
    <source>
        <dbReference type="ARBA" id="ARBA00023012"/>
    </source>
</evidence>
<dbReference type="InterPro" id="IPR013656">
    <property type="entry name" value="PAS_4"/>
</dbReference>
<organism evidence="10 11">
    <name type="scientific">Bradyrhizobium denitrificans</name>
    <dbReference type="NCBI Taxonomy" id="2734912"/>
    <lineage>
        <taxon>Bacteria</taxon>
        <taxon>Pseudomonadati</taxon>
        <taxon>Pseudomonadota</taxon>
        <taxon>Alphaproteobacteria</taxon>
        <taxon>Hyphomicrobiales</taxon>
        <taxon>Nitrobacteraceae</taxon>
        <taxon>Bradyrhizobium</taxon>
    </lineage>
</organism>
<dbReference type="PROSITE" id="PS50113">
    <property type="entry name" value="PAC"/>
    <property type="match status" value="1"/>
</dbReference>
<dbReference type="PROSITE" id="PS50109">
    <property type="entry name" value="HIS_KIN"/>
    <property type="match status" value="1"/>
</dbReference>
<dbReference type="InterPro" id="IPR001789">
    <property type="entry name" value="Sig_transdc_resp-reg_receiver"/>
</dbReference>
<dbReference type="Pfam" id="PF08448">
    <property type="entry name" value="PAS_4"/>
    <property type="match status" value="1"/>
</dbReference>
<evidence type="ECO:0000256" key="3">
    <source>
        <dbReference type="ARBA" id="ARBA00022553"/>
    </source>
</evidence>
<dbReference type="Gene3D" id="1.10.287.130">
    <property type="match status" value="1"/>
</dbReference>
<dbReference type="SMART" id="SM00448">
    <property type="entry name" value="REC"/>
    <property type="match status" value="1"/>
</dbReference>
<dbReference type="InterPro" id="IPR036097">
    <property type="entry name" value="HisK_dim/P_sf"/>
</dbReference>
<evidence type="ECO:0000256" key="6">
    <source>
        <dbReference type="SAM" id="Phobius"/>
    </source>
</evidence>
<name>A0ABS5G3K0_9BRAD</name>
<dbReference type="InterPro" id="IPR036890">
    <property type="entry name" value="HATPase_C_sf"/>
</dbReference>
<dbReference type="SUPFAM" id="SSF52172">
    <property type="entry name" value="CheY-like"/>
    <property type="match status" value="1"/>
</dbReference>
<keyword evidence="11" id="KW-1185">Reference proteome</keyword>
<dbReference type="Pfam" id="PF00072">
    <property type="entry name" value="Response_reg"/>
    <property type="match status" value="1"/>
</dbReference>
<feature type="transmembrane region" description="Helical" evidence="6">
    <location>
        <begin position="152"/>
        <end position="169"/>
    </location>
</feature>
<comment type="catalytic activity">
    <reaction evidence="1">
        <text>ATP + protein L-histidine = ADP + protein N-phospho-L-histidine.</text>
        <dbReference type="EC" id="2.7.13.3"/>
    </reaction>
</comment>
<feature type="domain" description="PAC" evidence="9">
    <location>
        <begin position="317"/>
        <end position="369"/>
    </location>
</feature>
<evidence type="ECO:0000256" key="5">
    <source>
        <dbReference type="PROSITE-ProRule" id="PRU00169"/>
    </source>
</evidence>
<dbReference type="InterPro" id="IPR011006">
    <property type="entry name" value="CheY-like_superfamily"/>
</dbReference>
<dbReference type="PROSITE" id="PS50110">
    <property type="entry name" value="RESPONSE_REGULATORY"/>
    <property type="match status" value="1"/>
</dbReference>
<dbReference type="Pfam" id="PF02518">
    <property type="entry name" value="HATPase_c"/>
    <property type="match status" value="1"/>
</dbReference>
<dbReference type="PANTHER" id="PTHR45339">
    <property type="entry name" value="HYBRID SIGNAL TRANSDUCTION HISTIDINE KINASE J"/>
    <property type="match status" value="1"/>
</dbReference>
<evidence type="ECO:0000313" key="10">
    <source>
        <dbReference type="EMBL" id="MBR1135861.1"/>
    </source>
</evidence>
<dbReference type="InterPro" id="IPR004358">
    <property type="entry name" value="Sig_transdc_His_kin-like_C"/>
</dbReference>
<dbReference type="SUPFAM" id="SSF55785">
    <property type="entry name" value="PYP-like sensor domain (PAS domain)"/>
    <property type="match status" value="1"/>
</dbReference>
<dbReference type="Proteomes" id="UP001314635">
    <property type="component" value="Unassembled WGS sequence"/>
</dbReference>
<keyword evidence="3 5" id="KW-0597">Phosphoprotein</keyword>
<dbReference type="PRINTS" id="PR00344">
    <property type="entry name" value="BCTRLSENSOR"/>
</dbReference>
<feature type="transmembrane region" description="Helical" evidence="6">
    <location>
        <begin position="15"/>
        <end position="35"/>
    </location>
</feature>
<evidence type="ECO:0000259" key="8">
    <source>
        <dbReference type="PROSITE" id="PS50110"/>
    </source>
</evidence>
<protein>
    <recommendedName>
        <fullName evidence="2">histidine kinase</fullName>
        <ecNumber evidence="2">2.7.13.3</ecNumber>
    </recommendedName>
</protein>
<evidence type="ECO:0000259" key="9">
    <source>
        <dbReference type="PROSITE" id="PS50113"/>
    </source>
</evidence>
<feature type="transmembrane region" description="Helical" evidence="6">
    <location>
        <begin position="181"/>
        <end position="209"/>
    </location>
</feature>
<dbReference type="RefSeq" id="WP_172236343.1">
    <property type="nucleotide sequence ID" value="NZ_JABFDP010000008.1"/>
</dbReference>
<comment type="caution">
    <text evidence="10">The sequence shown here is derived from an EMBL/GenBank/DDBJ whole genome shotgun (WGS) entry which is preliminary data.</text>
</comment>
<dbReference type="SUPFAM" id="SSF55874">
    <property type="entry name" value="ATPase domain of HSP90 chaperone/DNA topoisomerase II/histidine kinase"/>
    <property type="match status" value="1"/>
</dbReference>
<evidence type="ECO:0000259" key="7">
    <source>
        <dbReference type="PROSITE" id="PS50109"/>
    </source>
</evidence>
<dbReference type="EMBL" id="JAFCLK010000007">
    <property type="protein sequence ID" value="MBR1135861.1"/>
    <property type="molecule type" value="Genomic_DNA"/>
</dbReference>
<evidence type="ECO:0000256" key="1">
    <source>
        <dbReference type="ARBA" id="ARBA00000085"/>
    </source>
</evidence>
<dbReference type="Gene3D" id="3.30.565.10">
    <property type="entry name" value="Histidine kinase-like ATPase, C-terminal domain"/>
    <property type="match status" value="1"/>
</dbReference>
<reference evidence="11" key="1">
    <citation type="journal article" date="2021" name="ISME J.">
        <title>Evolutionary origin and ecological implication of a unique nif island in free-living Bradyrhizobium lineages.</title>
        <authorList>
            <person name="Tao J."/>
        </authorList>
    </citation>
    <scope>NUCLEOTIDE SEQUENCE [LARGE SCALE GENOMIC DNA]</scope>
    <source>
        <strain evidence="11">SZCCT0094</strain>
    </source>
</reference>
<dbReference type="Gene3D" id="3.30.450.20">
    <property type="entry name" value="PAS domain"/>
    <property type="match status" value="1"/>
</dbReference>
<evidence type="ECO:0000313" key="11">
    <source>
        <dbReference type="Proteomes" id="UP001314635"/>
    </source>
</evidence>
<dbReference type="SUPFAM" id="SSF47384">
    <property type="entry name" value="Homodimeric domain of signal transducing histidine kinase"/>
    <property type="match status" value="1"/>
</dbReference>
<dbReference type="Pfam" id="PF00512">
    <property type="entry name" value="HisKA"/>
    <property type="match status" value="1"/>
</dbReference>
<gene>
    <name evidence="10" type="ORF">JQ619_08785</name>
</gene>
<sequence>MNWPGDTSSSKRTAGGNPLSAFFLWIGGFSAIEGLDDESLTERDRRRIRARQIDAVASLVPVTIGINFANAAIILGVFWNHISNAFLTAWGLSIAVAGGLALRGWWRARKSRPKEASERGLRRMTLQAFFLAAVWGSLPLILMPQIEPELQIIVGSLMTGMISGGAFAMSSVPRAGLTYTWTLMLASVGSLLLCGGTTYLVLVVFLLLYSSFMVRHLVSHGNVFLENLKAQIRHERQNETISLLLKEFQENAASWLWQTDAEGRLIDAPQRFADVAQLPLDQLKGERLVDTLEYLCPTDTATLATFADRMARRLSIPEILIHVVVAGGERRRWALTARPARDYEGKFAGYRGFGRDVTERWRAEQAEAESRAKSEFLAMMSHEIRTPMNGVLGLASTLLETKLDPEQRHAVMTIRESGDNLQRILNDILDLSKLNAGKLEFESVDFSPAALVEAVTAIIGVNAKTKSLLVNADIDPKLPPALKGDVARIRQVLINLASNAVKFTERGGLTIAVACRTRDDHKATIEWRVSDTGIGIPADRVGKLFTDFAQADASINRRFGGTGLGLAISRRIIEQMGGAIAVSSVQGEGSTFRFSLTLPWSDKQISDQRGDRVGAGDLKERIEALGRPLRVLIAEDDATNRMVVSKMLQEFAVDKCIVPDGLQAVKAAGEQEFDLVLMDVRMPEMDGITATRTIRAKGGRLAELPIIALTANAFPDDIKQCREAGMSDFLAKPLRKPAMVAAMLKALGPAAPTVAAPSLAPSEDGASVAAEA</sequence>
<dbReference type="InterPro" id="IPR003594">
    <property type="entry name" value="HATPase_dom"/>
</dbReference>
<dbReference type="SMART" id="SM00388">
    <property type="entry name" value="HisKA"/>
    <property type="match status" value="1"/>
</dbReference>
<keyword evidence="6" id="KW-1133">Transmembrane helix</keyword>
<dbReference type="CDD" id="cd17546">
    <property type="entry name" value="REC_hyHK_CKI1_RcsC-like"/>
    <property type="match status" value="1"/>
</dbReference>
<keyword evidence="4" id="KW-0902">Two-component regulatory system</keyword>
<dbReference type="InterPro" id="IPR035965">
    <property type="entry name" value="PAS-like_dom_sf"/>
</dbReference>
<dbReference type="InterPro" id="IPR005467">
    <property type="entry name" value="His_kinase_dom"/>
</dbReference>
<feature type="transmembrane region" description="Helical" evidence="6">
    <location>
        <begin position="126"/>
        <end position="146"/>
    </location>
</feature>
<keyword evidence="6" id="KW-0472">Membrane</keyword>